<dbReference type="InterPro" id="IPR005234">
    <property type="entry name" value="ScpB_csome_segregation"/>
</dbReference>
<comment type="similarity">
    <text evidence="5">Belongs to the ScpB family.</text>
</comment>
<reference evidence="7 8" key="1">
    <citation type="submission" date="2016-10" db="EMBL/GenBank/DDBJ databases">
        <authorList>
            <person name="de Groot N.N."/>
        </authorList>
    </citation>
    <scope>NUCLEOTIDE SEQUENCE [LARGE SCALE GENOMIC DNA]</scope>
    <source>
        <strain evidence="7 8">L 420-91</strain>
    </source>
</reference>
<proteinExistence type="inferred from homology"/>
<name>A0A1G7XMA0_ANETH</name>
<comment type="function">
    <text evidence="5">Participates in chromosomal partition during cell division. May act via the formation of a condensin-like complex containing Smc and ScpA that pull DNA away from mid-cell into both cell halves.</text>
</comment>
<dbReference type="GO" id="GO:0051301">
    <property type="term" value="P:cell division"/>
    <property type="evidence" value="ECO:0007669"/>
    <property type="project" value="UniProtKB-KW"/>
</dbReference>
<dbReference type="Pfam" id="PF04079">
    <property type="entry name" value="SMC_ScpB"/>
    <property type="match status" value="1"/>
</dbReference>
<dbReference type="PIRSF" id="PIRSF019345">
    <property type="entry name" value="ScpB"/>
    <property type="match status" value="1"/>
</dbReference>
<comment type="subcellular location">
    <subcellularLocation>
        <location evidence="5">Cytoplasm</location>
    </subcellularLocation>
    <text evidence="5">Associated with two foci at the outer edges of the nucleoid region in young cells, and at four foci within both cell halves in older cells.</text>
</comment>
<dbReference type="AlphaFoldDB" id="A0A1G7XMA0"/>
<organism evidence="7 8">
    <name type="scientific">Aneurinibacillus thermoaerophilus</name>
    <dbReference type="NCBI Taxonomy" id="143495"/>
    <lineage>
        <taxon>Bacteria</taxon>
        <taxon>Bacillati</taxon>
        <taxon>Bacillota</taxon>
        <taxon>Bacilli</taxon>
        <taxon>Bacillales</taxon>
        <taxon>Paenibacillaceae</taxon>
        <taxon>Aneurinibacillus group</taxon>
        <taxon>Aneurinibacillus</taxon>
    </lineage>
</organism>
<dbReference type="NCBIfam" id="TIGR00281">
    <property type="entry name" value="SMC-Scp complex subunit ScpB"/>
    <property type="match status" value="1"/>
</dbReference>
<feature type="region of interest" description="Disordered" evidence="6">
    <location>
        <begin position="166"/>
        <end position="197"/>
    </location>
</feature>
<gene>
    <name evidence="5" type="primary">scpB</name>
    <name evidence="7" type="ORF">SAMN04489735_100468</name>
</gene>
<dbReference type="HAMAP" id="MF_01804">
    <property type="entry name" value="ScpB"/>
    <property type="match status" value="1"/>
</dbReference>
<evidence type="ECO:0000313" key="8">
    <source>
        <dbReference type="Proteomes" id="UP000198956"/>
    </source>
</evidence>
<evidence type="ECO:0000313" key="7">
    <source>
        <dbReference type="EMBL" id="SDG85315.1"/>
    </source>
</evidence>
<dbReference type="Proteomes" id="UP000198956">
    <property type="component" value="Unassembled WGS sequence"/>
</dbReference>
<evidence type="ECO:0000256" key="3">
    <source>
        <dbReference type="ARBA" id="ARBA00022829"/>
    </source>
</evidence>
<dbReference type="GO" id="GO:0005737">
    <property type="term" value="C:cytoplasm"/>
    <property type="evidence" value="ECO:0007669"/>
    <property type="project" value="UniProtKB-SubCell"/>
</dbReference>
<protein>
    <recommendedName>
        <fullName evidence="5">Segregation and condensation protein B</fullName>
    </recommendedName>
</protein>
<evidence type="ECO:0000256" key="2">
    <source>
        <dbReference type="ARBA" id="ARBA00022618"/>
    </source>
</evidence>
<dbReference type="InterPro" id="IPR036390">
    <property type="entry name" value="WH_DNA-bd_sf"/>
</dbReference>
<keyword evidence="1 5" id="KW-0963">Cytoplasm</keyword>
<dbReference type="GO" id="GO:0006260">
    <property type="term" value="P:DNA replication"/>
    <property type="evidence" value="ECO:0007669"/>
    <property type="project" value="UniProtKB-UniRule"/>
</dbReference>
<comment type="subunit">
    <text evidence="5">Homodimer. Homodimerization may be required to stabilize the binding of ScpA to the Smc head domains. Component of a cohesin-like complex composed of ScpA, ScpB and the Smc homodimer, in which ScpA and ScpB bind to the head domain of Smc. The presence of the three proteins is required for the association of the complex with DNA.</text>
</comment>
<keyword evidence="3 5" id="KW-0159">Chromosome partition</keyword>
<evidence type="ECO:0000256" key="4">
    <source>
        <dbReference type="ARBA" id="ARBA00023306"/>
    </source>
</evidence>
<keyword evidence="2 5" id="KW-0132">Cell division</keyword>
<evidence type="ECO:0000256" key="5">
    <source>
        <dbReference type="HAMAP-Rule" id="MF_01804"/>
    </source>
</evidence>
<dbReference type="EMBL" id="FNDE01000004">
    <property type="protein sequence ID" value="SDG85315.1"/>
    <property type="molecule type" value="Genomic_DNA"/>
</dbReference>
<dbReference type="SUPFAM" id="SSF46785">
    <property type="entry name" value="Winged helix' DNA-binding domain"/>
    <property type="match status" value="2"/>
</dbReference>
<dbReference type="InterPro" id="IPR036388">
    <property type="entry name" value="WH-like_DNA-bd_sf"/>
</dbReference>
<dbReference type="PANTHER" id="PTHR34298:SF2">
    <property type="entry name" value="SEGREGATION AND CONDENSATION PROTEIN B"/>
    <property type="match status" value="1"/>
</dbReference>
<keyword evidence="4 5" id="KW-0131">Cell cycle</keyword>
<dbReference type="Gene3D" id="1.10.10.10">
    <property type="entry name" value="Winged helix-like DNA-binding domain superfamily/Winged helix DNA-binding domain"/>
    <property type="match status" value="2"/>
</dbReference>
<dbReference type="GO" id="GO:0051304">
    <property type="term" value="P:chromosome separation"/>
    <property type="evidence" value="ECO:0007669"/>
    <property type="project" value="InterPro"/>
</dbReference>
<dbReference type="PANTHER" id="PTHR34298">
    <property type="entry name" value="SEGREGATION AND CONDENSATION PROTEIN B"/>
    <property type="match status" value="1"/>
</dbReference>
<sequence>MIDIERLKAIVEGLLFVAGDEGIEAKQLASILDLEIHEVVALMDEMKKDYKEQNRGLQIVEIAQAYQFTTRPEFAEYFEKLAHTPSHATLSQAALETLAIIAYKQPITRLELEEIRGVKCESAINRLTSKNLIKEVGRADTIGRPILYGTTKEFLEYFGLRSLDELPPPPEFPAEGSEVEEEEAYLFYQKNKAEPTP</sequence>
<evidence type="ECO:0000256" key="6">
    <source>
        <dbReference type="SAM" id="MobiDB-lite"/>
    </source>
</evidence>
<accession>A0A1G7XMA0</accession>
<evidence type="ECO:0000256" key="1">
    <source>
        <dbReference type="ARBA" id="ARBA00022490"/>
    </source>
</evidence>